<dbReference type="InterPro" id="IPR023696">
    <property type="entry name" value="Ureohydrolase_dom_sf"/>
</dbReference>
<feature type="non-terminal residue" evidence="3">
    <location>
        <position position="1"/>
    </location>
</feature>
<evidence type="ECO:0000313" key="4">
    <source>
        <dbReference type="Proteomes" id="UP000095751"/>
    </source>
</evidence>
<dbReference type="EMBL" id="KV784359">
    <property type="protein sequence ID" value="OEU15748.1"/>
    <property type="molecule type" value="Genomic_DNA"/>
</dbReference>
<dbReference type="AlphaFoldDB" id="A0A1E7FC33"/>
<organism evidence="3 4">
    <name type="scientific">Fragilariopsis cylindrus CCMP1102</name>
    <dbReference type="NCBI Taxonomy" id="635003"/>
    <lineage>
        <taxon>Eukaryota</taxon>
        <taxon>Sar</taxon>
        <taxon>Stramenopiles</taxon>
        <taxon>Ochrophyta</taxon>
        <taxon>Bacillariophyta</taxon>
        <taxon>Bacillariophyceae</taxon>
        <taxon>Bacillariophycidae</taxon>
        <taxon>Bacillariales</taxon>
        <taxon>Bacillariaceae</taxon>
        <taxon>Fragilariopsis</taxon>
    </lineage>
</organism>
<dbReference type="InterPro" id="IPR044150">
    <property type="entry name" value="HDAC_classIV"/>
</dbReference>
<evidence type="ECO:0000313" key="3">
    <source>
        <dbReference type="EMBL" id="OEU15748.1"/>
    </source>
</evidence>
<evidence type="ECO:0000256" key="1">
    <source>
        <dbReference type="ARBA" id="ARBA00022801"/>
    </source>
</evidence>
<dbReference type="GO" id="GO:0016787">
    <property type="term" value="F:hydrolase activity"/>
    <property type="evidence" value="ECO:0007669"/>
    <property type="project" value="UniProtKB-KW"/>
</dbReference>
<dbReference type="Pfam" id="PF00850">
    <property type="entry name" value="Hist_deacetyl"/>
    <property type="match status" value="1"/>
</dbReference>
<sequence length="316" mass="36106">YNDVYEVKLPPRHRFPMGKYRQVRTKVQDMISDLPQEQKERVDWGELRYFLSTTHDTTYIQRFLVGDQTEKEQRNVGFPWSTEGVDRALSSVGGTLAAACFSSSSTGSDDVVSDQYSPCWAAHIAGGTHHAFYDYGEGFCIFSDMAVTANVVLERYPDIIKNKILMIDLDVHQGNGNASQNSNADRVFTFSMHSSGNYFSPKQESDLDIELPIGCSDQAYLMTLNHWLKRFRIEHNREKDNKYKWDLIIFQAGVDVLEDDRLGRMSLSSKGVERRNELVYEFAHDLKIPLVICMGGGYPKRDDGWKSIIDAHSNVY</sequence>
<gene>
    <name evidence="3" type="ORF">FRACYDRAFT_159918</name>
</gene>
<dbReference type="InParanoid" id="A0A1E7FC33"/>
<evidence type="ECO:0000259" key="2">
    <source>
        <dbReference type="Pfam" id="PF00850"/>
    </source>
</evidence>
<accession>A0A1E7FC33</accession>
<feature type="domain" description="Histone deacetylase" evidence="2">
    <location>
        <begin position="51"/>
        <end position="301"/>
    </location>
</feature>
<dbReference type="PANTHER" id="PTHR10625">
    <property type="entry name" value="HISTONE DEACETYLASE HDAC1-RELATED"/>
    <property type="match status" value="1"/>
</dbReference>
<protein>
    <submittedName>
        <fullName evidence="3">Arginase/deacetylase</fullName>
    </submittedName>
</protein>
<proteinExistence type="predicted"/>
<reference evidence="3 4" key="1">
    <citation type="submission" date="2016-09" db="EMBL/GenBank/DDBJ databases">
        <title>Extensive genetic diversity and differential bi-allelic expression allows diatom success in the polar Southern Ocean.</title>
        <authorList>
            <consortium name="DOE Joint Genome Institute"/>
            <person name="Mock T."/>
            <person name="Otillar R.P."/>
            <person name="Strauss J."/>
            <person name="Dupont C."/>
            <person name="Frickenhaus S."/>
            <person name="Maumus F."/>
            <person name="Mcmullan M."/>
            <person name="Sanges R."/>
            <person name="Schmutz J."/>
            <person name="Toseland A."/>
            <person name="Valas R."/>
            <person name="Veluchamy A."/>
            <person name="Ward B.J."/>
            <person name="Allen A."/>
            <person name="Barry K."/>
            <person name="Falciatore A."/>
            <person name="Ferrante M."/>
            <person name="Fortunato A.E."/>
            <person name="Gloeckner G."/>
            <person name="Gruber A."/>
            <person name="Hipkin R."/>
            <person name="Janech M."/>
            <person name="Kroth P."/>
            <person name="Leese F."/>
            <person name="Lindquist E."/>
            <person name="Lyon B.R."/>
            <person name="Martin J."/>
            <person name="Mayer C."/>
            <person name="Parker M."/>
            <person name="Quesneville H."/>
            <person name="Raymond J."/>
            <person name="Uhlig C."/>
            <person name="Valentin K.U."/>
            <person name="Worden A.Z."/>
            <person name="Armbrust E.V."/>
            <person name="Bowler C."/>
            <person name="Green B."/>
            <person name="Moulton V."/>
            <person name="Van Oosterhout C."/>
            <person name="Grigoriev I."/>
        </authorList>
    </citation>
    <scope>NUCLEOTIDE SEQUENCE [LARGE SCALE GENOMIC DNA]</scope>
    <source>
        <strain evidence="3 4">CCMP1102</strain>
    </source>
</reference>
<feature type="non-terminal residue" evidence="3">
    <location>
        <position position="316"/>
    </location>
</feature>
<keyword evidence="1" id="KW-0378">Hydrolase</keyword>
<dbReference type="OrthoDB" id="424012at2759"/>
<dbReference type="InterPro" id="IPR037138">
    <property type="entry name" value="His_deacetylse_dom_sf"/>
</dbReference>
<dbReference type="Proteomes" id="UP000095751">
    <property type="component" value="Unassembled WGS sequence"/>
</dbReference>
<dbReference type="PANTHER" id="PTHR10625:SF19">
    <property type="entry name" value="HISTONE DEACETYLASE 12"/>
    <property type="match status" value="1"/>
</dbReference>
<dbReference type="InterPro" id="IPR023801">
    <property type="entry name" value="His_deacetylse_dom"/>
</dbReference>
<keyword evidence="4" id="KW-1185">Reference proteome</keyword>
<name>A0A1E7FC33_9STRA</name>
<dbReference type="SUPFAM" id="SSF52768">
    <property type="entry name" value="Arginase/deacetylase"/>
    <property type="match status" value="1"/>
</dbReference>
<dbReference type="CDD" id="cd09993">
    <property type="entry name" value="HDAC_classIV"/>
    <property type="match status" value="1"/>
</dbReference>
<dbReference type="KEGG" id="fcy:FRACYDRAFT_159918"/>
<dbReference type="GO" id="GO:0040029">
    <property type="term" value="P:epigenetic regulation of gene expression"/>
    <property type="evidence" value="ECO:0007669"/>
    <property type="project" value="TreeGrafter"/>
</dbReference>
<dbReference type="GO" id="GO:0004407">
    <property type="term" value="F:histone deacetylase activity"/>
    <property type="evidence" value="ECO:0007669"/>
    <property type="project" value="InterPro"/>
</dbReference>
<dbReference type="Gene3D" id="3.40.800.20">
    <property type="entry name" value="Histone deacetylase domain"/>
    <property type="match status" value="1"/>
</dbReference>